<evidence type="ECO:0000256" key="4">
    <source>
        <dbReference type="ARBA" id="ARBA00022747"/>
    </source>
</evidence>
<evidence type="ECO:0000256" key="7">
    <source>
        <dbReference type="RuleBase" id="RU000416"/>
    </source>
</evidence>
<comment type="caution">
    <text evidence="9">The sequence shown here is derived from an EMBL/GenBank/DDBJ whole genome shotgun (WGS) entry which is preliminary data.</text>
</comment>
<sequence>MKRRSISVFDHSSAEIKIASLFSGCGGLDHGFEEAGFRIHFAADQNADAVECYNSSLRPVARQLMIDKNFEFPFQPDVIIAGPPCQGFSTGGGYKANDERNDLLISTCSIIARSKPQLAVIENVEALTNRRNTCYFSTALEALASAGYHCEWSVLSATDFGVAQRRRRTVIIARKNAPFTMYRASPREAVKLSSVLSGISDSDINHKPICHSPDSKHYRIALRIKPGQKLCNVRSGPNSVPTWEIPEVFGSTNSAEKQVLHAVRQLRRTERKRSYGDADPVSIDRLSATCASADAQTIDNLRRIGYLRVVGNEIDLTNTFNGKYRRLRADDVSPTVDTRFGDIQLFLHPLEHRGMTVREAARIQGFSDKIKFPRNEKTAFRLIGNAVPPPMALELAKYCRELL</sequence>
<protein>
    <recommendedName>
        <fullName evidence="8">Cytosine-specific methyltransferase</fullName>
        <ecNumber evidence="8">2.1.1.37</ecNumber>
    </recommendedName>
</protein>
<reference evidence="10" key="1">
    <citation type="journal article" date="2019" name="Int. J. Syst. Evol. Microbiol.">
        <title>The Global Catalogue of Microorganisms (GCM) 10K type strain sequencing project: providing services to taxonomists for standard genome sequencing and annotation.</title>
        <authorList>
            <consortium name="The Broad Institute Genomics Platform"/>
            <consortium name="The Broad Institute Genome Sequencing Center for Infectious Disease"/>
            <person name="Wu L."/>
            <person name="Ma J."/>
        </authorList>
    </citation>
    <scope>NUCLEOTIDE SEQUENCE [LARGE SCALE GENOMIC DNA]</scope>
    <source>
        <strain evidence="10">CGMCC 1.12750</strain>
    </source>
</reference>
<accession>A0ABW2UKI8</accession>
<gene>
    <name evidence="9" type="ORF">ACFQXB_06225</name>
</gene>
<evidence type="ECO:0000256" key="1">
    <source>
        <dbReference type="ARBA" id="ARBA00022603"/>
    </source>
</evidence>
<dbReference type="InterPro" id="IPR001525">
    <property type="entry name" value="C5_MeTfrase"/>
</dbReference>
<keyword evidence="10" id="KW-1185">Reference proteome</keyword>
<dbReference type="EC" id="2.1.1.37" evidence="8"/>
<feature type="active site" evidence="6">
    <location>
        <position position="85"/>
    </location>
</feature>
<dbReference type="PROSITE" id="PS51679">
    <property type="entry name" value="SAM_MT_C5"/>
    <property type="match status" value="1"/>
</dbReference>
<evidence type="ECO:0000313" key="9">
    <source>
        <dbReference type="EMBL" id="MFC7703785.1"/>
    </source>
</evidence>
<dbReference type="RefSeq" id="WP_377400797.1">
    <property type="nucleotide sequence ID" value="NZ_JBHTFQ010000003.1"/>
</dbReference>
<organism evidence="9 10">
    <name type="scientific">Plastorhodobacter daqingensis</name>
    <dbReference type="NCBI Taxonomy" id="1387281"/>
    <lineage>
        <taxon>Bacteria</taxon>
        <taxon>Pseudomonadati</taxon>
        <taxon>Pseudomonadota</taxon>
        <taxon>Alphaproteobacteria</taxon>
        <taxon>Rhodobacterales</taxon>
        <taxon>Paracoccaceae</taxon>
        <taxon>Plastorhodobacter</taxon>
    </lineage>
</organism>
<dbReference type="EMBL" id="JBHTFQ010000003">
    <property type="protein sequence ID" value="MFC7703785.1"/>
    <property type="molecule type" value="Genomic_DNA"/>
</dbReference>
<dbReference type="PROSITE" id="PS00094">
    <property type="entry name" value="C5_MTASE_1"/>
    <property type="match status" value="1"/>
</dbReference>
<evidence type="ECO:0000256" key="6">
    <source>
        <dbReference type="PROSITE-ProRule" id="PRU01016"/>
    </source>
</evidence>
<proteinExistence type="inferred from homology"/>
<dbReference type="Gene3D" id="3.40.50.150">
    <property type="entry name" value="Vaccinia Virus protein VP39"/>
    <property type="match status" value="1"/>
</dbReference>
<dbReference type="InterPro" id="IPR018117">
    <property type="entry name" value="C5_DNA_meth_AS"/>
</dbReference>
<dbReference type="Gene3D" id="3.90.120.10">
    <property type="entry name" value="DNA Methylase, subunit A, domain 2"/>
    <property type="match status" value="1"/>
</dbReference>
<keyword evidence="4" id="KW-0680">Restriction system</keyword>
<dbReference type="PRINTS" id="PR00105">
    <property type="entry name" value="C5METTRFRASE"/>
</dbReference>
<evidence type="ECO:0000313" key="10">
    <source>
        <dbReference type="Proteomes" id="UP001596516"/>
    </source>
</evidence>
<dbReference type="PANTHER" id="PTHR10629">
    <property type="entry name" value="CYTOSINE-SPECIFIC METHYLTRANSFERASE"/>
    <property type="match status" value="1"/>
</dbReference>
<dbReference type="Pfam" id="PF00145">
    <property type="entry name" value="DNA_methylase"/>
    <property type="match status" value="1"/>
</dbReference>
<keyword evidence="3 6" id="KW-0949">S-adenosyl-L-methionine</keyword>
<dbReference type="InterPro" id="IPR050390">
    <property type="entry name" value="C5-Methyltransferase"/>
</dbReference>
<keyword evidence="2 6" id="KW-0808">Transferase</keyword>
<dbReference type="PANTHER" id="PTHR10629:SF52">
    <property type="entry name" value="DNA (CYTOSINE-5)-METHYLTRANSFERASE 1"/>
    <property type="match status" value="1"/>
</dbReference>
<dbReference type="GO" id="GO:0003886">
    <property type="term" value="F:DNA (cytosine-5-)-methyltransferase activity"/>
    <property type="evidence" value="ECO:0007669"/>
    <property type="project" value="UniProtKB-EC"/>
</dbReference>
<dbReference type="NCBIfam" id="TIGR00675">
    <property type="entry name" value="dcm"/>
    <property type="match status" value="1"/>
</dbReference>
<comment type="catalytic activity">
    <reaction evidence="5 8">
        <text>a 2'-deoxycytidine in DNA + S-adenosyl-L-methionine = a 5-methyl-2'-deoxycytidine in DNA + S-adenosyl-L-homocysteine + H(+)</text>
        <dbReference type="Rhea" id="RHEA:13681"/>
        <dbReference type="Rhea" id="RHEA-COMP:11369"/>
        <dbReference type="Rhea" id="RHEA-COMP:11370"/>
        <dbReference type="ChEBI" id="CHEBI:15378"/>
        <dbReference type="ChEBI" id="CHEBI:57856"/>
        <dbReference type="ChEBI" id="CHEBI:59789"/>
        <dbReference type="ChEBI" id="CHEBI:85452"/>
        <dbReference type="ChEBI" id="CHEBI:85454"/>
        <dbReference type="EC" id="2.1.1.37"/>
    </reaction>
</comment>
<evidence type="ECO:0000256" key="5">
    <source>
        <dbReference type="ARBA" id="ARBA00047422"/>
    </source>
</evidence>
<name>A0ABW2UKI8_9RHOB</name>
<evidence type="ECO:0000256" key="2">
    <source>
        <dbReference type="ARBA" id="ARBA00022679"/>
    </source>
</evidence>
<dbReference type="GO" id="GO:0032259">
    <property type="term" value="P:methylation"/>
    <property type="evidence" value="ECO:0007669"/>
    <property type="project" value="UniProtKB-KW"/>
</dbReference>
<dbReference type="SUPFAM" id="SSF53335">
    <property type="entry name" value="S-adenosyl-L-methionine-dependent methyltransferases"/>
    <property type="match status" value="1"/>
</dbReference>
<evidence type="ECO:0000256" key="8">
    <source>
        <dbReference type="RuleBase" id="RU000417"/>
    </source>
</evidence>
<evidence type="ECO:0000256" key="3">
    <source>
        <dbReference type="ARBA" id="ARBA00022691"/>
    </source>
</evidence>
<comment type="similarity">
    <text evidence="6 7">Belongs to the class I-like SAM-binding methyltransferase superfamily. C5-methyltransferase family.</text>
</comment>
<dbReference type="Proteomes" id="UP001596516">
    <property type="component" value="Unassembled WGS sequence"/>
</dbReference>
<keyword evidence="1 6" id="KW-0489">Methyltransferase</keyword>
<dbReference type="InterPro" id="IPR029063">
    <property type="entry name" value="SAM-dependent_MTases_sf"/>
</dbReference>